<comment type="caution">
    <text evidence="2">The sequence shown here is derived from an EMBL/GenBank/DDBJ whole genome shotgun (WGS) entry which is preliminary data.</text>
</comment>
<feature type="compositionally biased region" description="Low complexity" evidence="1">
    <location>
        <begin position="22"/>
        <end position="31"/>
    </location>
</feature>
<feature type="non-terminal residue" evidence="2">
    <location>
        <position position="305"/>
    </location>
</feature>
<feature type="region of interest" description="Disordered" evidence="1">
    <location>
        <begin position="69"/>
        <end position="112"/>
    </location>
</feature>
<dbReference type="AlphaFoldDB" id="A0A1R3L0R0"/>
<keyword evidence="3" id="KW-1185">Reference proteome</keyword>
<dbReference type="Proteomes" id="UP000187203">
    <property type="component" value="Unassembled WGS sequence"/>
</dbReference>
<reference evidence="3" key="1">
    <citation type="submission" date="2013-09" db="EMBL/GenBank/DDBJ databases">
        <title>Corchorus olitorius genome sequencing.</title>
        <authorList>
            <person name="Alam M."/>
            <person name="Haque M.S."/>
            <person name="Islam M.S."/>
            <person name="Emdad E.M."/>
            <person name="Islam M.M."/>
            <person name="Ahmed B."/>
            <person name="Halim A."/>
            <person name="Hossen Q.M.M."/>
            <person name="Hossain M.Z."/>
            <person name="Ahmed R."/>
            <person name="Khan M.M."/>
            <person name="Islam R."/>
            <person name="Rashid M.M."/>
            <person name="Khan S.A."/>
            <person name="Rahman M.S."/>
            <person name="Alam M."/>
            <person name="Yahiya A.S."/>
            <person name="Khan M.S."/>
            <person name="Azam M.S."/>
            <person name="Haque T."/>
            <person name="Lashkar M.Z.H."/>
            <person name="Akhand A.I."/>
            <person name="Morshed G."/>
            <person name="Roy S."/>
            <person name="Uddin K.S."/>
            <person name="Rabeya T."/>
            <person name="Hossain A.S."/>
            <person name="Chowdhury A."/>
            <person name="Snigdha A.R."/>
            <person name="Mortoza M.S."/>
            <person name="Matin S.A."/>
            <person name="Hoque S.M.E."/>
            <person name="Islam M.K."/>
            <person name="Roy D.K."/>
            <person name="Haider R."/>
            <person name="Moosa M.M."/>
            <person name="Elias S.M."/>
            <person name="Hasan A.M."/>
            <person name="Jahan S."/>
            <person name="Shafiuddin M."/>
            <person name="Mahmood N."/>
            <person name="Shommy N.S."/>
        </authorList>
    </citation>
    <scope>NUCLEOTIDE SEQUENCE [LARGE SCALE GENOMIC DNA]</scope>
    <source>
        <strain evidence="3">cv. O-4</strain>
    </source>
</reference>
<proteinExistence type="predicted"/>
<feature type="non-terminal residue" evidence="2">
    <location>
        <position position="1"/>
    </location>
</feature>
<evidence type="ECO:0000313" key="2">
    <source>
        <dbReference type="EMBL" id="OMP12897.1"/>
    </source>
</evidence>
<feature type="compositionally biased region" description="Basic and acidic residues" evidence="1">
    <location>
        <begin position="201"/>
        <end position="210"/>
    </location>
</feature>
<feature type="region of interest" description="Disordered" evidence="1">
    <location>
        <begin position="1"/>
        <end position="31"/>
    </location>
</feature>
<sequence>GHALPAGEWPVAGTRKRRHGAHGPAHPCAPAGVSTARRPALCAAHRDQQRHAAVRHGLAQHGADGLAVQRGVGLGGAPGREPGADLADRRRSPGPSHAQPDGHDAAGVRGSDPQRQCARLCPAVAARALGAACGYLGERGRLPAACRLCLAGTRDLDARNDLAPHRPHAGAADLGAAAGLAQHSHGALHAMGLARSQRPLDGQHAERSGGLEEPAPPGPQHRQPAGADSLHAACGHGHPRGCSVHGAGVLRHRSRHVLATGIAAAVHPHHHCRGRQPGREIPELHGQAGATGGFTGPFRARARRP</sequence>
<dbReference type="EMBL" id="AWUE01005691">
    <property type="protein sequence ID" value="OMP12897.1"/>
    <property type="molecule type" value="Genomic_DNA"/>
</dbReference>
<evidence type="ECO:0000313" key="3">
    <source>
        <dbReference type="Proteomes" id="UP000187203"/>
    </source>
</evidence>
<gene>
    <name evidence="2" type="ORF">COLO4_02617</name>
</gene>
<organism evidence="2 3">
    <name type="scientific">Corchorus olitorius</name>
    <dbReference type="NCBI Taxonomy" id="93759"/>
    <lineage>
        <taxon>Eukaryota</taxon>
        <taxon>Viridiplantae</taxon>
        <taxon>Streptophyta</taxon>
        <taxon>Embryophyta</taxon>
        <taxon>Tracheophyta</taxon>
        <taxon>Spermatophyta</taxon>
        <taxon>Magnoliopsida</taxon>
        <taxon>eudicotyledons</taxon>
        <taxon>Gunneridae</taxon>
        <taxon>Pentapetalae</taxon>
        <taxon>rosids</taxon>
        <taxon>malvids</taxon>
        <taxon>Malvales</taxon>
        <taxon>Malvaceae</taxon>
        <taxon>Grewioideae</taxon>
        <taxon>Apeibeae</taxon>
        <taxon>Corchorus</taxon>
    </lineage>
</organism>
<evidence type="ECO:0000256" key="1">
    <source>
        <dbReference type="SAM" id="MobiDB-lite"/>
    </source>
</evidence>
<name>A0A1R3L0R0_9ROSI</name>
<feature type="region of interest" description="Disordered" evidence="1">
    <location>
        <begin position="199"/>
        <end position="234"/>
    </location>
</feature>
<protein>
    <submittedName>
        <fullName evidence="2">Uncharacterized protein</fullName>
    </submittedName>
</protein>
<accession>A0A1R3L0R0</accession>
<feature type="region of interest" description="Disordered" evidence="1">
    <location>
        <begin position="42"/>
        <end position="61"/>
    </location>
</feature>
<feature type="compositionally biased region" description="Basic and acidic residues" evidence="1">
    <location>
        <begin position="82"/>
        <end position="91"/>
    </location>
</feature>